<evidence type="ECO:0000313" key="3">
    <source>
        <dbReference type="EMBL" id="RUQ89034.1"/>
    </source>
</evidence>
<name>A0A3S0VB41_9GAMM</name>
<dbReference type="RefSeq" id="WP_127111171.1">
    <property type="nucleotide sequence ID" value="NZ_RZGR01000009.1"/>
</dbReference>
<evidence type="ECO:0000313" key="4">
    <source>
        <dbReference type="Proteomes" id="UP000288012"/>
    </source>
</evidence>
<evidence type="ECO:0000259" key="2">
    <source>
        <dbReference type="Pfam" id="PF14341"/>
    </source>
</evidence>
<dbReference type="InterPro" id="IPR025746">
    <property type="entry name" value="PilX_N_dom"/>
</dbReference>
<dbReference type="EMBL" id="RZGR01000009">
    <property type="protein sequence ID" value="RUQ89034.1"/>
    <property type="molecule type" value="Genomic_DNA"/>
</dbReference>
<feature type="domain" description="Type 4 fimbrial biogenesis protein PilX N-terminal" evidence="2">
    <location>
        <begin position="5"/>
        <end position="55"/>
    </location>
</feature>
<keyword evidence="4" id="KW-1185">Reference proteome</keyword>
<comment type="caution">
    <text evidence="3">The sequence shown here is derived from an EMBL/GenBank/DDBJ whole genome shotgun (WGS) entry which is preliminary data.</text>
</comment>
<proteinExistence type="predicted"/>
<evidence type="ECO:0008006" key="5">
    <source>
        <dbReference type="Google" id="ProtNLM"/>
    </source>
</evidence>
<feature type="domain" description="PilX/PilW C-terminal" evidence="1">
    <location>
        <begin position="84"/>
        <end position="166"/>
    </location>
</feature>
<dbReference type="AlphaFoldDB" id="A0A3S0VB41"/>
<accession>A0A3S0VB41</accession>
<dbReference type="Pfam" id="PF14341">
    <property type="entry name" value="PilX_N"/>
    <property type="match status" value="1"/>
</dbReference>
<dbReference type="Proteomes" id="UP000288012">
    <property type="component" value="Unassembled WGS sequence"/>
</dbReference>
<evidence type="ECO:0000259" key="1">
    <source>
        <dbReference type="Pfam" id="PF13681"/>
    </source>
</evidence>
<organism evidence="3 4">
    <name type="scientific">Legionella septentrionalis</name>
    <dbReference type="NCBI Taxonomy" id="2498109"/>
    <lineage>
        <taxon>Bacteria</taxon>
        <taxon>Pseudomonadati</taxon>
        <taxon>Pseudomonadota</taxon>
        <taxon>Gammaproteobacteria</taxon>
        <taxon>Legionellales</taxon>
        <taxon>Legionellaceae</taxon>
        <taxon>Legionella</taxon>
    </lineage>
</organism>
<reference evidence="3 4" key="1">
    <citation type="submission" date="2018-12" db="EMBL/GenBank/DDBJ databases">
        <title>Legionella sp,whole genome shotgun sequence.</title>
        <authorList>
            <person name="Wu H."/>
        </authorList>
    </citation>
    <scope>NUCLEOTIDE SEQUENCE [LARGE SCALE GENOMIC DNA]</scope>
    <source>
        <strain evidence="4">km714</strain>
    </source>
</reference>
<protein>
    <recommendedName>
        <fullName evidence="5">Pilus assembly protein PilX</fullName>
    </recommendedName>
</protein>
<dbReference type="InterPro" id="IPR025205">
    <property type="entry name" value="PilX/PilW_C"/>
</dbReference>
<dbReference type="Pfam" id="PF13681">
    <property type="entry name" value="PilX"/>
    <property type="match status" value="1"/>
</dbReference>
<sequence>MKKQSGATLAITLILLFLVTLLGITAMQVTHMQEKMSANLQDKELSFNAAESALAAGEAWILGLTRQPSVQTTCSLFPCVQENYQDIIFKDQSVSWWQENSAAYASPLDNIATPPRYFIEFLQFVPDSPTVGSSSAKSTGTFYYQITTRGTGASDNSVSILQSTVGRRF</sequence>
<gene>
    <name evidence="3" type="ORF">EKM59_04355</name>
</gene>